<keyword evidence="4" id="KW-1185">Reference proteome</keyword>
<protein>
    <submittedName>
        <fullName evidence="3">SGNH hydrolase</fullName>
    </submittedName>
</protein>
<evidence type="ECO:0000256" key="1">
    <source>
        <dbReference type="SAM" id="Phobius"/>
    </source>
</evidence>
<dbReference type="CDD" id="cd01830">
    <property type="entry name" value="XynE_like"/>
    <property type="match status" value="1"/>
</dbReference>
<proteinExistence type="predicted"/>
<dbReference type="EMBL" id="MCOG01000046">
    <property type="protein sequence ID" value="ORY68099.1"/>
    <property type="molecule type" value="Genomic_DNA"/>
</dbReference>
<dbReference type="OrthoDB" id="2125593at2759"/>
<dbReference type="GO" id="GO:0016787">
    <property type="term" value="F:hydrolase activity"/>
    <property type="evidence" value="ECO:0007669"/>
    <property type="project" value="UniProtKB-KW"/>
</dbReference>
<keyword evidence="1" id="KW-1133">Transmembrane helix</keyword>
<dbReference type="InterPro" id="IPR036514">
    <property type="entry name" value="SGNH_hydro_sf"/>
</dbReference>
<name>A0A1Y2E980_9FUNG</name>
<sequence>MDTDTVITFNGEKVTYIRPYQSIVSDVIDFKAPPLSELVISIYFGYRIPKTLTGHAGARTNSYASTNNIISAEKFPLSYTFPRWYFISAIDVLTSDLNSKAVVCFGDSITDGRGTTLNAQNRWTDIFATRLQNYEPTKNISVLNQAIGGTTLIGTSKNIVYPQGEERFQRDVLDQTNVKYLIILYGVNDILYSNYDDVAIINTYKKLIKKAHENGITAYGGTILPFRKNQGASDKKEEYRQKINDWIMNTSPKLGGFDGYIDFAKPMEDPTNSTYLNPEWNFESDGLHPNYIGYEVMGNTVDLDLFTKTSDYLGVKANETEEAEKTSSYIGVEANKTEISTITTTTAASTPTTTTTKISISSFLEETSTTTLEDNDKNSEKDGSLIITPSYFTNMMLIIMIIIFLLH</sequence>
<dbReference type="InterPro" id="IPR053140">
    <property type="entry name" value="GDSL_Rv0518-like"/>
</dbReference>
<dbReference type="PANTHER" id="PTHR43784">
    <property type="entry name" value="GDSL-LIKE LIPASE/ACYLHYDROLASE, PUTATIVE (AFU_ORTHOLOGUE AFUA_2G00820)-RELATED"/>
    <property type="match status" value="1"/>
</dbReference>
<organism evidence="3 4">
    <name type="scientific">Neocallimastix californiae</name>
    <dbReference type="NCBI Taxonomy" id="1754190"/>
    <lineage>
        <taxon>Eukaryota</taxon>
        <taxon>Fungi</taxon>
        <taxon>Fungi incertae sedis</taxon>
        <taxon>Chytridiomycota</taxon>
        <taxon>Chytridiomycota incertae sedis</taxon>
        <taxon>Neocallimastigomycetes</taxon>
        <taxon>Neocallimastigales</taxon>
        <taxon>Neocallimastigaceae</taxon>
        <taxon>Neocallimastix</taxon>
    </lineage>
</organism>
<keyword evidence="1" id="KW-0472">Membrane</keyword>
<gene>
    <name evidence="3" type="ORF">LY90DRAFT_700374</name>
</gene>
<feature type="transmembrane region" description="Helical" evidence="1">
    <location>
        <begin position="385"/>
        <end position="406"/>
    </location>
</feature>
<evidence type="ECO:0000313" key="4">
    <source>
        <dbReference type="Proteomes" id="UP000193920"/>
    </source>
</evidence>
<evidence type="ECO:0000259" key="2">
    <source>
        <dbReference type="Pfam" id="PF13472"/>
    </source>
</evidence>
<dbReference type="Gene3D" id="3.40.50.1110">
    <property type="entry name" value="SGNH hydrolase"/>
    <property type="match status" value="1"/>
</dbReference>
<reference evidence="3 4" key="1">
    <citation type="submission" date="2016-08" db="EMBL/GenBank/DDBJ databases">
        <title>A Parts List for Fungal Cellulosomes Revealed by Comparative Genomics.</title>
        <authorList>
            <consortium name="DOE Joint Genome Institute"/>
            <person name="Haitjema C.H."/>
            <person name="Gilmore S.P."/>
            <person name="Henske J.K."/>
            <person name="Solomon K.V."/>
            <person name="De Groot R."/>
            <person name="Kuo A."/>
            <person name="Mondo S.J."/>
            <person name="Salamov A.A."/>
            <person name="Labutti K."/>
            <person name="Zhao Z."/>
            <person name="Chiniquy J."/>
            <person name="Barry K."/>
            <person name="Brewer H.M."/>
            <person name="Purvine S.O."/>
            <person name="Wright A.T."/>
            <person name="Boxma B."/>
            <person name="Van Alen T."/>
            <person name="Hackstein J.H."/>
            <person name="Baker S.E."/>
            <person name="Grigoriev I.V."/>
            <person name="O'Malley M.A."/>
        </authorList>
    </citation>
    <scope>NUCLEOTIDE SEQUENCE [LARGE SCALE GENOMIC DNA]</scope>
    <source>
        <strain evidence="3 4">G1</strain>
    </source>
</reference>
<accession>A0A1Y2E980</accession>
<dbReference type="InterPro" id="IPR013830">
    <property type="entry name" value="SGNH_hydro"/>
</dbReference>
<dbReference type="SUPFAM" id="SSF52266">
    <property type="entry name" value="SGNH hydrolase"/>
    <property type="match status" value="1"/>
</dbReference>
<dbReference type="PANTHER" id="PTHR43784:SF2">
    <property type="entry name" value="GDSL-LIKE LIPASE_ACYLHYDROLASE, PUTATIVE (AFU_ORTHOLOGUE AFUA_2G00820)-RELATED"/>
    <property type="match status" value="1"/>
</dbReference>
<keyword evidence="1" id="KW-0812">Transmembrane</keyword>
<evidence type="ECO:0000313" key="3">
    <source>
        <dbReference type="EMBL" id="ORY68099.1"/>
    </source>
</evidence>
<dbReference type="Proteomes" id="UP000193920">
    <property type="component" value="Unassembled WGS sequence"/>
</dbReference>
<comment type="caution">
    <text evidence="3">The sequence shown here is derived from an EMBL/GenBank/DDBJ whole genome shotgun (WGS) entry which is preliminary data.</text>
</comment>
<dbReference type="STRING" id="1754190.A0A1Y2E980"/>
<dbReference type="Pfam" id="PF13472">
    <property type="entry name" value="Lipase_GDSL_2"/>
    <property type="match status" value="1"/>
</dbReference>
<keyword evidence="3" id="KW-0378">Hydrolase</keyword>
<feature type="domain" description="SGNH hydrolase-type esterase" evidence="2">
    <location>
        <begin position="104"/>
        <end position="295"/>
    </location>
</feature>
<dbReference type="AlphaFoldDB" id="A0A1Y2E980"/>